<evidence type="ECO:0000256" key="2">
    <source>
        <dbReference type="ARBA" id="ARBA00022643"/>
    </source>
</evidence>
<sequence>MTRSTDAPLKVVAVNGSPSVPSKTAALVAEIVERLGRHLPLDATTIHVTDLVPFFTDTYGDPGSPIARSLAEIAGADLVIAASPIYKGSYTGLFKHVFDLLAPTALAGTPVLLVATGGSERHTLALEHQFRPLFGFFQAETLPLAIYAHDSEFTSYQVTGAELDARIDKAITRALPFLSERRRDESLVPSI</sequence>
<dbReference type="InterPro" id="IPR029039">
    <property type="entry name" value="Flavoprotein-like_sf"/>
</dbReference>
<reference evidence="5 6" key="2">
    <citation type="submission" date="2020-08" db="EMBL/GenBank/DDBJ databases">
        <authorList>
            <person name="Partida-Martinez L."/>
            <person name="Huntemann M."/>
            <person name="Clum A."/>
            <person name="Wang J."/>
            <person name="Palaniappan K."/>
            <person name="Ritter S."/>
            <person name="Chen I.-M."/>
            <person name="Stamatis D."/>
            <person name="Reddy T."/>
            <person name="O'Malley R."/>
            <person name="Daum C."/>
            <person name="Shapiro N."/>
            <person name="Ivanova N."/>
            <person name="Kyrpides N."/>
            <person name="Woyke T."/>
        </authorList>
    </citation>
    <scope>NUCLEOTIDE SEQUENCE [LARGE SCALE GENOMIC DNA]</scope>
    <source>
        <strain evidence="5 6">RAS26</strain>
    </source>
</reference>
<dbReference type="PANTHER" id="PTHR43408:SF2">
    <property type="entry name" value="FMN REDUCTASE (NADPH)"/>
    <property type="match status" value="1"/>
</dbReference>
<dbReference type="Gene3D" id="3.40.50.360">
    <property type="match status" value="1"/>
</dbReference>
<feature type="domain" description="NADPH-dependent FMN reductase-like" evidence="4">
    <location>
        <begin position="10"/>
        <end position="145"/>
    </location>
</feature>
<accession>A0A7W4YCR1</accession>
<evidence type="ECO:0000256" key="3">
    <source>
        <dbReference type="ARBA" id="ARBA00023002"/>
    </source>
</evidence>
<protein>
    <submittedName>
        <fullName evidence="5">FMN reductase</fullName>
        <ecNumber evidence="5">1.5.1.38</ecNumber>
    </submittedName>
</protein>
<name>A0A7W4YCR1_9CELL</name>
<dbReference type="EC" id="1.5.1.38" evidence="5"/>
<keyword evidence="2" id="KW-0288">FMN</keyword>
<keyword evidence="3 5" id="KW-0560">Oxidoreductase</keyword>
<evidence type="ECO:0000313" key="5">
    <source>
        <dbReference type="EMBL" id="MBB2925043.1"/>
    </source>
</evidence>
<comment type="caution">
    <text evidence="5">The sequence shown here is derived from an EMBL/GenBank/DDBJ whole genome shotgun (WGS) entry which is preliminary data.</text>
</comment>
<dbReference type="SUPFAM" id="SSF52218">
    <property type="entry name" value="Flavoproteins"/>
    <property type="match status" value="1"/>
</dbReference>
<evidence type="ECO:0000256" key="1">
    <source>
        <dbReference type="ARBA" id="ARBA00022630"/>
    </source>
</evidence>
<dbReference type="RefSeq" id="WP_183297797.1">
    <property type="nucleotide sequence ID" value="NZ_JACHVX010000007.1"/>
</dbReference>
<reference evidence="5 6" key="1">
    <citation type="submission" date="2020-08" db="EMBL/GenBank/DDBJ databases">
        <title>The Agave Microbiome: Exploring the role of microbial communities in plant adaptations to desert environments.</title>
        <authorList>
            <person name="Partida-Martinez L.P."/>
        </authorList>
    </citation>
    <scope>NUCLEOTIDE SEQUENCE [LARGE SCALE GENOMIC DNA]</scope>
    <source>
        <strain evidence="5 6">RAS26</strain>
    </source>
</reference>
<proteinExistence type="predicted"/>
<dbReference type="AlphaFoldDB" id="A0A7W4YCR1"/>
<dbReference type="InterPro" id="IPR005025">
    <property type="entry name" value="FMN_Rdtase-like_dom"/>
</dbReference>
<dbReference type="GO" id="GO:0052873">
    <property type="term" value="F:FMN reductase (NADPH) activity"/>
    <property type="evidence" value="ECO:0007669"/>
    <property type="project" value="UniProtKB-EC"/>
</dbReference>
<evidence type="ECO:0000259" key="4">
    <source>
        <dbReference type="Pfam" id="PF03358"/>
    </source>
</evidence>
<keyword evidence="1" id="KW-0285">Flavoprotein</keyword>
<dbReference type="Pfam" id="PF03358">
    <property type="entry name" value="FMN_red"/>
    <property type="match status" value="1"/>
</dbReference>
<gene>
    <name evidence="5" type="ORF">FHR80_003981</name>
</gene>
<dbReference type="PANTHER" id="PTHR43408">
    <property type="entry name" value="FMN REDUCTASE (NADPH)"/>
    <property type="match status" value="1"/>
</dbReference>
<dbReference type="EMBL" id="JACHVX010000007">
    <property type="protein sequence ID" value="MBB2925043.1"/>
    <property type="molecule type" value="Genomic_DNA"/>
</dbReference>
<dbReference type="InterPro" id="IPR051814">
    <property type="entry name" value="NAD(P)H-dep_FMN_reductase"/>
</dbReference>
<evidence type="ECO:0000313" key="6">
    <source>
        <dbReference type="Proteomes" id="UP000518206"/>
    </source>
</evidence>
<dbReference type="Proteomes" id="UP000518206">
    <property type="component" value="Unassembled WGS sequence"/>
</dbReference>
<organism evidence="5 6">
    <name type="scientific">Cellulomonas cellasea</name>
    <dbReference type="NCBI Taxonomy" id="43670"/>
    <lineage>
        <taxon>Bacteria</taxon>
        <taxon>Bacillati</taxon>
        <taxon>Actinomycetota</taxon>
        <taxon>Actinomycetes</taxon>
        <taxon>Micrococcales</taxon>
        <taxon>Cellulomonadaceae</taxon>
        <taxon>Cellulomonas</taxon>
    </lineage>
</organism>